<keyword evidence="3" id="KW-0325">Glycoprotein</keyword>
<dbReference type="Gene3D" id="3.30.1680.10">
    <property type="entry name" value="ligand-binding face of the semaphorins, domain 2"/>
    <property type="match status" value="1"/>
</dbReference>
<dbReference type="Proteomes" id="UP000678393">
    <property type="component" value="Unassembled WGS sequence"/>
</dbReference>
<keyword evidence="5" id="KW-1185">Reference proteome</keyword>
<protein>
    <submittedName>
        <fullName evidence="4">Uncharacterized protein</fullName>
    </submittedName>
</protein>
<dbReference type="OrthoDB" id="125363at2759"/>
<comment type="subcellular location">
    <subcellularLocation>
        <location evidence="1">Membrane</location>
    </subcellularLocation>
</comment>
<comment type="caution">
    <text evidence="4">The sequence shown here is derived from an EMBL/GenBank/DDBJ whole genome shotgun (WGS) entry which is preliminary data.</text>
</comment>
<evidence type="ECO:0000256" key="1">
    <source>
        <dbReference type="ARBA" id="ARBA00004370"/>
    </source>
</evidence>
<name>A0A8S3ZP61_9EUPU</name>
<dbReference type="PANTHER" id="PTHR22625">
    <property type="entry name" value="PLEXIN"/>
    <property type="match status" value="1"/>
</dbReference>
<organism evidence="4 5">
    <name type="scientific">Candidula unifasciata</name>
    <dbReference type="NCBI Taxonomy" id="100452"/>
    <lineage>
        <taxon>Eukaryota</taxon>
        <taxon>Metazoa</taxon>
        <taxon>Spiralia</taxon>
        <taxon>Lophotrochozoa</taxon>
        <taxon>Mollusca</taxon>
        <taxon>Gastropoda</taxon>
        <taxon>Heterobranchia</taxon>
        <taxon>Euthyneura</taxon>
        <taxon>Panpulmonata</taxon>
        <taxon>Eupulmonata</taxon>
        <taxon>Stylommatophora</taxon>
        <taxon>Helicina</taxon>
        <taxon>Helicoidea</taxon>
        <taxon>Geomitridae</taxon>
        <taxon>Candidula</taxon>
    </lineage>
</organism>
<evidence type="ECO:0000313" key="5">
    <source>
        <dbReference type="Proteomes" id="UP000678393"/>
    </source>
</evidence>
<keyword evidence="2" id="KW-0472">Membrane</keyword>
<dbReference type="GO" id="GO:0050772">
    <property type="term" value="P:positive regulation of axonogenesis"/>
    <property type="evidence" value="ECO:0007669"/>
    <property type="project" value="TreeGrafter"/>
</dbReference>
<dbReference type="Pfam" id="PF01437">
    <property type="entry name" value="PSI"/>
    <property type="match status" value="1"/>
</dbReference>
<dbReference type="InterPro" id="IPR031148">
    <property type="entry name" value="Plexin"/>
</dbReference>
<dbReference type="GO" id="GO:0002116">
    <property type="term" value="C:semaphorin receptor complex"/>
    <property type="evidence" value="ECO:0007669"/>
    <property type="project" value="TreeGrafter"/>
</dbReference>
<dbReference type="GO" id="GO:0030334">
    <property type="term" value="P:regulation of cell migration"/>
    <property type="evidence" value="ECO:0007669"/>
    <property type="project" value="TreeGrafter"/>
</dbReference>
<proteinExistence type="predicted"/>
<evidence type="ECO:0000313" key="4">
    <source>
        <dbReference type="EMBL" id="CAG5129620.1"/>
    </source>
</evidence>
<reference evidence="4" key="1">
    <citation type="submission" date="2021-04" db="EMBL/GenBank/DDBJ databases">
        <authorList>
            <consortium name="Molecular Ecology Group"/>
        </authorList>
    </citation>
    <scope>NUCLEOTIDE SEQUENCE</scope>
</reference>
<evidence type="ECO:0000256" key="3">
    <source>
        <dbReference type="ARBA" id="ARBA00023180"/>
    </source>
</evidence>
<dbReference type="EMBL" id="CAJHNH020003591">
    <property type="protein sequence ID" value="CAG5129620.1"/>
    <property type="molecule type" value="Genomic_DNA"/>
</dbReference>
<dbReference type="GO" id="GO:0007162">
    <property type="term" value="P:negative regulation of cell adhesion"/>
    <property type="evidence" value="ECO:0007669"/>
    <property type="project" value="TreeGrafter"/>
</dbReference>
<dbReference type="GO" id="GO:0008360">
    <property type="term" value="P:regulation of cell shape"/>
    <property type="evidence" value="ECO:0007669"/>
    <property type="project" value="TreeGrafter"/>
</dbReference>
<sequence>MVIAPGQRILPDMRFDSTEKNLFIITETNITKVTVETCSQSDSCSSCLSDGDPYCGWCSLEK</sequence>
<dbReference type="PANTHER" id="PTHR22625:SF44">
    <property type="entry name" value="PLEXIN-B"/>
    <property type="match status" value="1"/>
</dbReference>
<dbReference type="AlphaFoldDB" id="A0A8S3ZP61"/>
<evidence type="ECO:0000256" key="2">
    <source>
        <dbReference type="ARBA" id="ARBA00023136"/>
    </source>
</evidence>
<accession>A0A8S3ZP61</accession>
<dbReference type="GO" id="GO:0017154">
    <property type="term" value="F:semaphorin receptor activity"/>
    <property type="evidence" value="ECO:0007669"/>
    <property type="project" value="InterPro"/>
</dbReference>
<dbReference type="SUPFAM" id="SSF103575">
    <property type="entry name" value="Plexin repeat"/>
    <property type="match status" value="1"/>
</dbReference>
<dbReference type="InterPro" id="IPR002165">
    <property type="entry name" value="Plexin_repeat"/>
</dbReference>
<feature type="non-terminal residue" evidence="4">
    <location>
        <position position="1"/>
    </location>
</feature>
<dbReference type="GO" id="GO:0005886">
    <property type="term" value="C:plasma membrane"/>
    <property type="evidence" value="ECO:0007669"/>
    <property type="project" value="TreeGrafter"/>
</dbReference>
<gene>
    <name evidence="4" type="ORF">CUNI_LOCUS15178</name>
</gene>